<reference evidence="1 2" key="1">
    <citation type="submission" date="2016-10" db="EMBL/GenBank/DDBJ databases">
        <authorList>
            <person name="de Groot N.N."/>
        </authorList>
    </citation>
    <scope>NUCLEOTIDE SEQUENCE [LARGE SCALE GENOMIC DNA]</scope>
    <source>
        <strain evidence="1 2">L 420-91</strain>
    </source>
</reference>
<dbReference type="RefSeq" id="WP_057900477.1">
    <property type="nucleotide sequence ID" value="NZ_FNDE01000029.1"/>
</dbReference>
<dbReference type="OrthoDB" id="983005at2"/>
<dbReference type="Proteomes" id="UP000198956">
    <property type="component" value="Unassembled WGS sequence"/>
</dbReference>
<evidence type="ECO:0008006" key="3">
    <source>
        <dbReference type="Google" id="ProtNLM"/>
    </source>
</evidence>
<evidence type="ECO:0000313" key="1">
    <source>
        <dbReference type="EMBL" id="SDH50315.1"/>
    </source>
</evidence>
<protein>
    <recommendedName>
        <fullName evidence="3">DUF4926 domain-containing protein</fullName>
    </recommendedName>
</protein>
<evidence type="ECO:0000313" key="2">
    <source>
        <dbReference type="Proteomes" id="UP000198956"/>
    </source>
</evidence>
<sequence length="66" mass="7406">MSFDELDTVVILNDYPNEGIKKGDIGVVVSVHTVPNEAYEIEFVDDEGRTKSIIVLEPHEIEKYVG</sequence>
<organism evidence="1 2">
    <name type="scientific">Aneurinibacillus thermoaerophilus</name>
    <dbReference type="NCBI Taxonomy" id="143495"/>
    <lineage>
        <taxon>Bacteria</taxon>
        <taxon>Bacillati</taxon>
        <taxon>Bacillota</taxon>
        <taxon>Bacilli</taxon>
        <taxon>Bacillales</taxon>
        <taxon>Paenibacillaceae</taxon>
        <taxon>Aneurinibacillus group</taxon>
        <taxon>Aneurinibacillus</taxon>
    </lineage>
</organism>
<proteinExistence type="predicted"/>
<dbReference type="AlphaFoldDB" id="A0A1G8CXY9"/>
<dbReference type="Pfam" id="PF16277">
    <property type="entry name" value="DUF4926"/>
    <property type="match status" value="1"/>
</dbReference>
<dbReference type="EMBL" id="FNDE01000029">
    <property type="protein sequence ID" value="SDH50315.1"/>
    <property type="molecule type" value="Genomic_DNA"/>
</dbReference>
<gene>
    <name evidence="1" type="ORF">SAMN04489735_10292</name>
</gene>
<dbReference type="InterPro" id="IPR032568">
    <property type="entry name" value="DUF4926"/>
</dbReference>
<name>A0A1G8CXY9_ANETH</name>
<accession>A0A1G8CXY9</accession>